<proteinExistence type="predicted"/>
<protein>
    <submittedName>
        <fullName evidence="3">HEAT repeat</fullName>
    </submittedName>
</protein>
<dbReference type="Proteomes" id="UP000199077">
    <property type="component" value="Chromosome I"/>
</dbReference>
<dbReference type="Pfam" id="PF13646">
    <property type="entry name" value="HEAT_2"/>
    <property type="match status" value="2"/>
</dbReference>
<feature type="transmembrane region" description="Helical" evidence="2">
    <location>
        <begin position="6"/>
        <end position="28"/>
    </location>
</feature>
<dbReference type="OrthoDB" id="8912726at2"/>
<dbReference type="STRING" id="443156.SAMN04489867_0260"/>
<evidence type="ECO:0000313" key="3">
    <source>
        <dbReference type="EMBL" id="SDO65931.1"/>
    </source>
</evidence>
<sequence>MSARGILWASSALVLLTCVALVLVIVSTKVTRTLRDRRTHALVAPHRPALLAVASGEDDDGSARDALIAVDGPARDALDDVVVELLEKVRGAPAEELAAVLLAHGAVDRAPHDLVHRSTIRRARAAHVLGLCRVGAALPLVVEALKDPAPEVRVAATRALGRLGQPSAAPPLLAAVGADRVVPAGPAADALEGMGVGIADALRDGLLAVSPTTRTVAAYLSGEGSFTRSIDVLRLSLATDEDTTVRAAAAVALGRMGRPADVAVLLQGTDPDEPSSLRRACAEALADLGDPGAVEGLQGLLADPDPRLAEIAATSLLRLGPVGRAALDQAPANASTETARALARLQGHPA</sequence>
<gene>
    <name evidence="3" type="ORF">SAMN04489867_0260</name>
</gene>
<keyword evidence="4" id="KW-1185">Reference proteome</keyword>
<evidence type="ECO:0000313" key="4">
    <source>
        <dbReference type="Proteomes" id="UP000199077"/>
    </source>
</evidence>
<keyword evidence="2" id="KW-1133">Transmembrane helix</keyword>
<dbReference type="InterPro" id="IPR016024">
    <property type="entry name" value="ARM-type_fold"/>
</dbReference>
<name>A0A1H0LD61_9MICO</name>
<dbReference type="GO" id="GO:0016491">
    <property type="term" value="F:oxidoreductase activity"/>
    <property type="evidence" value="ECO:0007669"/>
    <property type="project" value="TreeGrafter"/>
</dbReference>
<dbReference type="AlphaFoldDB" id="A0A1H0LD61"/>
<dbReference type="InterPro" id="IPR021133">
    <property type="entry name" value="HEAT_type_2"/>
</dbReference>
<dbReference type="Gene3D" id="1.25.10.10">
    <property type="entry name" value="Leucine-rich Repeat Variant"/>
    <property type="match status" value="2"/>
</dbReference>
<evidence type="ECO:0000256" key="2">
    <source>
        <dbReference type="SAM" id="Phobius"/>
    </source>
</evidence>
<dbReference type="InterPro" id="IPR011989">
    <property type="entry name" value="ARM-like"/>
</dbReference>
<reference evidence="4" key="1">
    <citation type="submission" date="2016-10" db="EMBL/GenBank/DDBJ databases">
        <authorList>
            <person name="Varghese N."/>
            <person name="Submissions S."/>
        </authorList>
    </citation>
    <scope>NUCLEOTIDE SEQUENCE [LARGE SCALE GENOMIC DNA]</scope>
    <source>
        <strain evidence="4">DSM 22329</strain>
    </source>
</reference>
<accession>A0A1H0LD61</accession>
<dbReference type="PANTHER" id="PTHR12697">
    <property type="entry name" value="PBS LYASE HEAT-LIKE PROTEIN"/>
    <property type="match status" value="1"/>
</dbReference>
<comment type="function">
    <text evidence="1">Catalyzes the hydroxylation of the N(6)-(4-aminobutyl)-L-lysine intermediate produced by deoxyhypusine synthase/DHPS on a critical lysine of the eukaryotic translation initiation factor 5A/eIF-5A. This is the second step of the post-translational modification of that lysine into an unusual amino acid residue named hypusine. Hypusination is unique to mature eIF-5A factor and is essential for its function.</text>
</comment>
<dbReference type="EMBL" id="LT629711">
    <property type="protein sequence ID" value="SDO65931.1"/>
    <property type="molecule type" value="Genomic_DNA"/>
</dbReference>
<evidence type="ECO:0000256" key="1">
    <source>
        <dbReference type="ARBA" id="ARBA00045876"/>
    </source>
</evidence>
<keyword evidence="2" id="KW-0472">Membrane</keyword>
<organism evidence="3 4">
    <name type="scientific">Pedococcus dokdonensis</name>
    <dbReference type="NCBI Taxonomy" id="443156"/>
    <lineage>
        <taxon>Bacteria</taxon>
        <taxon>Bacillati</taxon>
        <taxon>Actinomycetota</taxon>
        <taxon>Actinomycetes</taxon>
        <taxon>Micrococcales</taxon>
        <taxon>Intrasporangiaceae</taxon>
        <taxon>Pedococcus</taxon>
    </lineage>
</organism>
<dbReference type="SUPFAM" id="SSF48371">
    <property type="entry name" value="ARM repeat"/>
    <property type="match status" value="1"/>
</dbReference>
<dbReference type="PROSITE" id="PS50077">
    <property type="entry name" value="HEAT_REPEAT"/>
    <property type="match status" value="1"/>
</dbReference>
<dbReference type="SMART" id="SM00567">
    <property type="entry name" value="EZ_HEAT"/>
    <property type="match status" value="4"/>
</dbReference>
<keyword evidence="2" id="KW-0812">Transmembrane</keyword>
<dbReference type="RefSeq" id="WP_091780454.1">
    <property type="nucleotide sequence ID" value="NZ_LT629711.1"/>
</dbReference>
<dbReference type="PANTHER" id="PTHR12697:SF5">
    <property type="entry name" value="DEOXYHYPUSINE HYDROXYLASE"/>
    <property type="match status" value="1"/>
</dbReference>
<dbReference type="InterPro" id="IPR004155">
    <property type="entry name" value="PBS_lyase_HEAT"/>
</dbReference>